<evidence type="ECO:0000256" key="1">
    <source>
        <dbReference type="ARBA" id="ARBA00010688"/>
    </source>
</evidence>
<dbReference type="PANTHER" id="PTHR42774">
    <property type="entry name" value="PHOSPHOTRANSFERASE SYSTEM TRANSPORT PROTEIN"/>
    <property type="match status" value="1"/>
</dbReference>
<dbReference type="InterPro" id="IPR011611">
    <property type="entry name" value="PfkB_dom"/>
</dbReference>
<dbReference type="InterPro" id="IPR052562">
    <property type="entry name" value="Ketohexokinase-related"/>
</dbReference>
<keyword evidence="3 4" id="KW-0418">Kinase</keyword>
<dbReference type="InterPro" id="IPR002139">
    <property type="entry name" value="Ribo/fructo_kinase"/>
</dbReference>
<dbReference type="EMBL" id="CADCWL010000176">
    <property type="protein sequence ID" value="CAA9575234.1"/>
    <property type="molecule type" value="Genomic_DNA"/>
</dbReference>
<evidence type="ECO:0000313" key="6">
    <source>
        <dbReference type="EMBL" id="CAA9575234.1"/>
    </source>
</evidence>
<dbReference type="InterPro" id="IPR029056">
    <property type="entry name" value="Ribokinase-like"/>
</dbReference>
<sequence>MRTLDVVGLGFTSLDYLGLVPHLPRLDEGAPLLDFARQGGGPVAQALVTLSRLGASVGFVGRVGDDEAGTAMRAGLVAEGVDIGRLQVEPGATSGQCIILVDHTSGKRSICAHPGSAGEIDPTGLDVPFLCSGRYLHLDGHHSDAALVAARAARVAGVSVCLDAGGPDPRLLELVPLTDVLITGERFAAAAAPNGDFREGAGRLRAMGPRIVVVTRGEHGSFTETADGVFATPAFRVPVVDTTGAGDVFHGAYLFGLLRGWELDAVAEFASAAAAIKCGTLGGRAGIPRRAAVSEFLRDHGRRPPPAMVVG</sequence>
<dbReference type="SUPFAM" id="SSF53613">
    <property type="entry name" value="Ribokinase-like"/>
    <property type="match status" value="1"/>
</dbReference>
<dbReference type="PRINTS" id="PR00990">
    <property type="entry name" value="RIBOKINASE"/>
</dbReference>
<dbReference type="InterPro" id="IPR002173">
    <property type="entry name" value="Carboh/pur_kinase_PfkB_CS"/>
</dbReference>
<dbReference type="AlphaFoldDB" id="A0A6J4VFV5"/>
<evidence type="ECO:0000259" key="5">
    <source>
        <dbReference type="Pfam" id="PF00294"/>
    </source>
</evidence>
<evidence type="ECO:0000256" key="3">
    <source>
        <dbReference type="ARBA" id="ARBA00022777"/>
    </source>
</evidence>
<name>A0A6J4VFV5_9BACT</name>
<proteinExistence type="inferred from homology"/>
<comment type="similarity">
    <text evidence="1 4">Belongs to the carbohydrate kinase PfkB family.</text>
</comment>
<gene>
    <name evidence="6" type="ORF">AVDCRST_MAG19-3260</name>
</gene>
<evidence type="ECO:0000256" key="4">
    <source>
        <dbReference type="RuleBase" id="RU003704"/>
    </source>
</evidence>
<dbReference type="GO" id="GO:0016301">
    <property type="term" value="F:kinase activity"/>
    <property type="evidence" value="ECO:0007669"/>
    <property type="project" value="UniProtKB-KW"/>
</dbReference>
<organism evidence="6">
    <name type="scientific">uncultured Thermomicrobiales bacterium</name>
    <dbReference type="NCBI Taxonomy" id="1645740"/>
    <lineage>
        <taxon>Bacteria</taxon>
        <taxon>Pseudomonadati</taxon>
        <taxon>Thermomicrobiota</taxon>
        <taxon>Thermomicrobia</taxon>
        <taxon>Thermomicrobiales</taxon>
        <taxon>environmental samples</taxon>
    </lineage>
</organism>
<reference evidence="6" key="1">
    <citation type="submission" date="2020-02" db="EMBL/GenBank/DDBJ databases">
        <authorList>
            <person name="Meier V. D."/>
        </authorList>
    </citation>
    <scope>NUCLEOTIDE SEQUENCE</scope>
    <source>
        <strain evidence="6">AVDCRST_MAG19</strain>
    </source>
</reference>
<dbReference type="Pfam" id="PF00294">
    <property type="entry name" value="PfkB"/>
    <property type="match status" value="1"/>
</dbReference>
<feature type="domain" description="Carbohydrate kinase PfkB" evidence="5">
    <location>
        <begin position="35"/>
        <end position="288"/>
    </location>
</feature>
<protein>
    <recommendedName>
        <fullName evidence="5">Carbohydrate kinase PfkB domain-containing protein</fullName>
    </recommendedName>
</protein>
<keyword evidence="2 4" id="KW-0808">Transferase</keyword>
<accession>A0A6J4VFV5</accession>
<dbReference type="PANTHER" id="PTHR42774:SF3">
    <property type="entry name" value="KETOHEXOKINASE"/>
    <property type="match status" value="1"/>
</dbReference>
<dbReference type="PROSITE" id="PS00584">
    <property type="entry name" value="PFKB_KINASES_2"/>
    <property type="match status" value="1"/>
</dbReference>
<evidence type="ECO:0000256" key="2">
    <source>
        <dbReference type="ARBA" id="ARBA00022679"/>
    </source>
</evidence>
<dbReference type="Gene3D" id="3.40.1190.20">
    <property type="match status" value="1"/>
</dbReference>